<dbReference type="EMBL" id="KL215094">
    <property type="protein sequence ID" value="KFV63199.1"/>
    <property type="molecule type" value="Genomic_DNA"/>
</dbReference>
<evidence type="ECO:0000313" key="2">
    <source>
        <dbReference type="EMBL" id="KFV63199.1"/>
    </source>
</evidence>
<gene>
    <name evidence="2" type="ORF">N307_15207</name>
</gene>
<proteinExistence type="predicted"/>
<reference evidence="2 3" key="1">
    <citation type="submission" date="2014-04" db="EMBL/GenBank/DDBJ databases">
        <title>Genome evolution of avian class.</title>
        <authorList>
            <person name="Zhang G."/>
            <person name="Li C."/>
        </authorList>
    </citation>
    <scope>NUCLEOTIDE SEQUENCE [LARGE SCALE GENOMIC DNA]</scope>
    <source>
        <strain evidence="2">BGI_N307</strain>
    </source>
</reference>
<dbReference type="PANTHER" id="PTHR14672:SF1">
    <property type="entry name" value="MUCIN-16"/>
    <property type="match status" value="1"/>
</dbReference>
<dbReference type="Proteomes" id="UP000053875">
    <property type="component" value="Unassembled WGS sequence"/>
</dbReference>
<dbReference type="InterPro" id="IPR036364">
    <property type="entry name" value="SEA_dom_sf"/>
</dbReference>
<name>A0A093G8U7_DRYPU</name>
<dbReference type="PANTHER" id="PTHR14672">
    <property type="entry name" value="MUCIN-16"/>
    <property type="match status" value="1"/>
</dbReference>
<dbReference type="STRING" id="118200.A0A093G8U7"/>
<dbReference type="InterPro" id="IPR000082">
    <property type="entry name" value="SEA_dom"/>
</dbReference>
<dbReference type="SUPFAM" id="SSF82671">
    <property type="entry name" value="SEA domain"/>
    <property type="match status" value="1"/>
</dbReference>
<accession>A0A093G8U7</accession>
<evidence type="ECO:0000259" key="1">
    <source>
        <dbReference type="PROSITE" id="PS50024"/>
    </source>
</evidence>
<dbReference type="InterPro" id="IPR028850">
    <property type="entry name" value="MUC16"/>
</dbReference>
<feature type="non-terminal residue" evidence="2">
    <location>
        <position position="115"/>
    </location>
</feature>
<dbReference type="Gene3D" id="3.30.70.960">
    <property type="entry name" value="SEA domain"/>
    <property type="match status" value="1"/>
</dbReference>
<protein>
    <submittedName>
        <fullName evidence="2">Mucin-16</fullName>
    </submittedName>
</protein>
<keyword evidence="3" id="KW-1185">Reference proteome</keyword>
<feature type="non-terminal residue" evidence="2">
    <location>
        <position position="1"/>
    </location>
</feature>
<feature type="domain" description="SEA" evidence="1">
    <location>
        <begin position="1"/>
        <end position="115"/>
    </location>
</feature>
<evidence type="ECO:0000313" key="3">
    <source>
        <dbReference type="Proteomes" id="UP000053875"/>
    </source>
</evidence>
<dbReference type="PROSITE" id="PS50024">
    <property type="entry name" value="SEA"/>
    <property type="match status" value="1"/>
</dbReference>
<dbReference type="AlphaFoldDB" id="A0A093G8U7"/>
<dbReference type="Pfam" id="PF01390">
    <property type="entry name" value="SEA"/>
    <property type="match status" value="1"/>
</dbReference>
<sequence length="115" mass="13122">FTLNFTLTNLRYTADLKDPRSRRFISTVKVINHYIDLLLKSSSIGSVYTGCKLMRFRSGRPRDDTGIDTVCSYQANASLAKFNREKLYHELSTMTEGVTKLGHYTLDKNSLYVDG</sequence>
<organism evidence="2 3">
    <name type="scientific">Dryobates pubescens</name>
    <name type="common">Downy woodpecker</name>
    <name type="synonym">Picoides pubescens</name>
    <dbReference type="NCBI Taxonomy" id="118200"/>
    <lineage>
        <taxon>Eukaryota</taxon>
        <taxon>Metazoa</taxon>
        <taxon>Chordata</taxon>
        <taxon>Craniata</taxon>
        <taxon>Vertebrata</taxon>
        <taxon>Euteleostomi</taxon>
        <taxon>Archelosauria</taxon>
        <taxon>Archosauria</taxon>
        <taxon>Dinosauria</taxon>
        <taxon>Saurischia</taxon>
        <taxon>Theropoda</taxon>
        <taxon>Coelurosauria</taxon>
        <taxon>Aves</taxon>
        <taxon>Neognathae</taxon>
        <taxon>Neoaves</taxon>
        <taxon>Telluraves</taxon>
        <taxon>Coraciimorphae</taxon>
        <taxon>Piciformes</taxon>
        <taxon>Picidae</taxon>
        <taxon>Dryobates</taxon>
    </lineage>
</organism>